<dbReference type="Proteomes" id="UP001165960">
    <property type="component" value="Unassembled WGS sequence"/>
</dbReference>
<protein>
    <submittedName>
        <fullName evidence="1">Uncharacterized protein</fullName>
    </submittedName>
</protein>
<gene>
    <name evidence="1" type="ORF">DSO57_1032600</name>
</gene>
<dbReference type="EMBL" id="QTSX02000956">
    <property type="protein sequence ID" value="KAJ9083657.1"/>
    <property type="molecule type" value="Genomic_DNA"/>
</dbReference>
<evidence type="ECO:0000313" key="1">
    <source>
        <dbReference type="EMBL" id="KAJ9083657.1"/>
    </source>
</evidence>
<comment type="caution">
    <text evidence="1">The sequence shown here is derived from an EMBL/GenBank/DDBJ whole genome shotgun (WGS) entry which is preliminary data.</text>
</comment>
<organism evidence="1 2">
    <name type="scientific">Entomophthora muscae</name>
    <dbReference type="NCBI Taxonomy" id="34485"/>
    <lineage>
        <taxon>Eukaryota</taxon>
        <taxon>Fungi</taxon>
        <taxon>Fungi incertae sedis</taxon>
        <taxon>Zoopagomycota</taxon>
        <taxon>Entomophthoromycotina</taxon>
        <taxon>Entomophthoromycetes</taxon>
        <taxon>Entomophthorales</taxon>
        <taxon>Entomophthoraceae</taxon>
        <taxon>Entomophthora</taxon>
    </lineage>
</organism>
<sequence>MQLPTFPSTPVPIPSRTTLFPERIPTIITATPTTSRNPFPTDSAALKNPPDQTSKEPTPTRVPTQEG</sequence>
<proteinExistence type="predicted"/>
<evidence type="ECO:0000313" key="2">
    <source>
        <dbReference type="Proteomes" id="UP001165960"/>
    </source>
</evidence>
<keyword evidence="2" id="KW-1185">Reference proteome</keyword>
<accession>A0ACC2UB61</accession>
<name>A0ACC2UB61_9FUNG</name>
<reference evidence="1" key="1">
    <citation type="submission" date="2022-04" db="EMBL/GenBank/DDBJ databases">
        <title>Genome of the entomopathogenic fungus Entomophthora muscae.</title>
        <authorList>
            <person name="Elya C."/>
            <person name="Lovett B.R."/>
            <person name="Lee E."/>
            <person name="Macias A.M."/>
            <person name="Hajek A.E."/>
            <person name="De Bivort B.L."/>
            <person name="Kasson M.T."/>
            <person name="De Fine Licht H.H."/>
            <person name="Stajich J.E."/>
        </authorList>
    </citation>
    <scope>NUCLEOTIDE SEQUENCE</scope>
    <source>
        <strain evidence="1">Berkeley</strain>
    </source>
</reference>